<feature type="compositionally biased region" description="Low complexity" evidence="1">
    <location>
        <begin position="140"/>
        <end position="179"/>
    </location>
</feature>
<reference evidence="2" key="1">
    <citation type="submission" date="2016-10" db="EMBL/GenBank/DDBJ databases">
        <authorList>
            <person name="Benchimol M."/>
            <person name="Almeida L.G."/>
            <person name="Vasconcelos A.T."/>
            <person name="Perreira-Neves A."/>
            <person name="Rosa I.A."/>
            <person name="Tasca T."/>
            <person name="Bogo M.R."/>
            <person name="de Souza W."/>
        </authorList>
    </citation>
    <scope>NUCLEOTIDE SEQUENCE [LARGE SCALE GENOMIC DNA]</scope>
    <source>
        <strain evidence="2">K</strain>
    </source>
</reference>
<dbReference type="EMBL" id="MLAK01000663">
    <property type="protein sequence ID" value="OHT08580.1"/>
    <property type="molecule type" value="Genomic_DNA"/>
</dbReference>
<evidence type="ECO:0000256" key="1">
    <source>
        <dbReference type="SAM" id="MobiDB-lite"/>
    </source>
</evidence>
<name>A0A1J4KFM1_9EUKA</name>
<protein>
    <recommendedName>
        <fullName evidence="4">Ubiquitin-like domain-containing protein</fullName>
    </recommendedName>
</protein>
<dbReference type="RefSeq" id="XP_068361716.1">
    <property type="nucleotide sequence ID" value="XM_068502805.1"/>
</dbReference>
<proteinExistence type="predicted"/>
<evidence type="ECO:0008006" key="4">
    <source>
        <dbReference type="Google" id="ProtNLM"/>
    </source>
</evidence>
<accession>A0A1J4KFM1</accession>
<feature type="region of interest" description="Disordered" evidence="1">
    <location>
        <begin position="124"/>
        <end position="180"/>
    </location>
</feature>
<dbReference type="VEuPathDB" id="TrichDB:TRFO_22841"/>
<evidence type="ECO:0000313" key="3">
    <source>
        <dbReference type="Proteomes" id="UP000179807"/>
    </source>
</evidence>
<dbReference type="Proteomes" id="UP000179807">
    <property type="component" value="Unassembled WGS sequence"/>
</dbReference>
<dbReference type="AlphaFoldDB" id="A0A1J4KFM1"/>
<sequence length="311" mass="35143">MFAPERAWSLPKSRRSVNRSISLNDISLRDEDQAQPTIKLILVTNFLSRNNFHADDGFPSEEETEIEVKLADTPMVLSDNLKNESYRYVCNGKLLAPALSFGFQQIKNGDRIFLCPASRSPLSPLSPELQSIDNGPKPPNSNNLSTNTNTDSIPSGLNNSNDNLSNGLNSNNGLNNNSNRFNIMNGNNSYENARRQMLVNKLRARFDQNWAQRYNDPESVFDIIRSSSDPRTAAESARLADLYRMRVEELSNSSYRKIQDRYNRQNESCPSRLNRLKTILPDKATEPSSEILPELWINPSSTNIQPFTSPV</sequence>
<dbReference type="GeneID" id="94837509"/>
<comment type="caution">
    <text evidence="2">The sequence shown here is derived from an EMBL/GenBank/DDBJ whole genome shotgun (WGS) entry which is preliminary data.</text>
</comment>
<evidence type="ECO:0000313" key="2">
    <source>
        <dbReference type="EMBL" id="OHT08580.1"/>
    </source>
</evidence>
<organism evidence="2 3">
    <name type="scientific">Tritrichomonas foetus</name>
    <dbReference type="NCBI Taxonomy" id="1144522"/>
    <lineage>
        <taxon>Eukaryota</taxon>
        <taxon>Metamonada</taxon>
        <taxon>Parabasalia</taxon>
        <taxon>Tritrichomonadida</taxon>
        <taxon>Tritrichomonadidae</taxon>
        <taxon>Tritrichomonas</taxon>
    </lineage>
</organism>
<keyword evidence="3" id="KW-1185">Reference proteome</keyword>
<gene>
    <name evidence="2" type="ORF">TRFO_22841</name>
</gene>